<keyword evidence="2" id="KW-1185">Reference proteome</keyword>
<gene>
    <name evidence="1" type="ORF">SAMN05421736_101286</name>
</gene>
<protein>
    <submittedName>
        <fullName evidence="1">Uncharacterized protein</fullName>
    </submittedName>
</protein>
<proteinExistence type="predicted"/>
<evidence type="ECO:0000313" key="2">
    <source>
        <dbReference type="Proteomes" id="UP000198935"/>
    </source>
</evidence>
<organism evidence="1 2">
    <name type="scientific">Evansella caseinilytica</name>
    <dbReference type="NCBI Taxonomy" id="1503961"/>
    <lineage>
        <taxon>Bacteria</taxon>
        <taxon>Bacillati</taxon>
        <taxon>Bacillota</taxon>
        <taxon>Bacilli</taxon>
        <taxon>Bacillales</taxon>
        <taxon>Bacillaceae</taxon>
        <taxon>Evansella</taxon>
    </lineage>
</organism>
<name>A0A1H3GWT0_9BACI</name>
<dbReference type="Proteomes" id="UP000198935">
    <property type="component" value="Unassembled WGS sequence"/>
</dbReference>
<dbReference type="EMBL" id="FNPI01000001">
    <property type="protein sequence ID" value="SDY06809.1"/>
    <property type="molecule type" value="Genomic_DNA"/>
</dbReference>
<dbReference type="AlphaFoldDB" id="A0A1H3GWT0"/>
<evidence type="ECO:0000313" key="1">
    <source>
        <dbReference type="EMBL" id="SDY06809.1"/>
    </source>
</evidence>
<sequence length="41" mass="4655">MIEVLTLVENTLLLTAQKIFCFIRGLVMVMNMETYVSCTGQ</sequence>
<reference evidence="2" key="1">
    <citation type="submission" date="2016-10" db="EMBL/GenBank/DDBJ databases">
        <authorList>
            <person name="Varghese N."/>
            <person name="Submissions S."/>
        </authorList>
    </citation>
    <scope>NUCLEOTIDE SEQUENCE [LARGE SCALE GENOMIC DNA]</scope>
    <source>
        <strain evidence="2">SP</strain>
    </source>
</reference>
<accession>A0A1H3GWT0</accession>